<protein>
    <submittedName>
        <fullName evidence="1">Nucleotidyltransferase</fullName>
    </submittedName>
</protein>
<keyword evidence="2" id="KW-1185">Reference proteome</keyword>
<evidence type="ECO:0000313" key="1">
    <source>
        <dbReference type="EMBL" id="QRI45095.1"/>
    </source>
</evidence>
<dbReference type="EMBL" id="MW507126">
    <property type="protein sequence ID" value="QRI45095.1"/>
    <property type="molecule type" value="Genomic_DNA"/>
</dbReference>
<dbReference type="RefSeq" id="YP_010755451.1">
    <property type="nucleotide sequence ID" value="NC_073470.1"/>
</dbReference>
<keyword evidence="1" id="KW-0808">Transferase</keyword>
<dbReference type="GeneID" id="80020105"/>
<gene>
    <name evidence="1" type="primary">41</name>
    <name evidence="1" type="ORF">SEA_SHOCKER_41</name>
</gene>
<reference evidence="1" key="1">
    <citation type="submission" date="2021-01" db="EMBL/GenBank/DDBJ databases">
        <authorList>
            <person name="Weegman M.K."/>
            <person name="Spring A.S."/>
            <person name="Bonilla J.A."/>
            <person name="Klyczek K."/>
            <person name="Garlena R.A."/>
            <person name="Russell D.A."/>
            <person name="Pope W.H."/>
            <person name="Jacobs-Sera D."/>
            <person name="Hatfull G.F."/>
        </authorList>
    </citation>
    <scope>NUCLEOTIDE SEQUENCE</scope>
</reference>
<accession>A0A890UNB3</accession>
<dbReference type="Proteomes" id="UP000654052">
    <property type="component" value="Segment"/>
</dbReference>
<organism evidence="1 2">
    <name type="scientific">Microbacterium phage Shocker</name>
    <dbReference type="NCBI Taxonomy" id="2805839"/>
    <lineage>
        <taxon>Viruses</taxon>
        <taxon>Duplodnaviria</taxon>
        <taxon>Heunggongvirae</taxon>
        <taxon>Uroviricota</taxon>
        <taxon>Caudoviricetes</taxon>
        <taxon>Shockervirus</taxon>
        <taxon>Shockervirus shocker</taxon>
    </lineage>
</organism>
<evidence type="ECO:0000313" key="2">
    <source>
        <dbReference type="Proteomes" id="UP000654052"/>
    </source>
</evidence>
<proteinExistence type="predicted"/>
<sequence>MSAFSPRQMFLLDLACKPIEEAIGATFHVGTSASGRQEYRDVDVRTILDDERYDALAAAVQHEGIAFLGLVIGQYLYSITGLPIDYQIQRQTEANALHSGSRNPLGVRDLSHFRGDAAGGAR</sequence>
<dbReference type="KEGG" id="vg:80020105"/>
<name>A0A890UNB3_9CAUD</name>
<dbReference type="GO" id="GO:0016740">
    <property type="term" value="F:transferase activity"/>
    <property type="evidence" value="ECO:0007669"/>
    <property type="project" value="UniProtKB-KW"/>
</dbReference>